<proteinExistence type="predicted"/>
<gene>
    <name evidence="1" type="ORF">METZ01_LOCUS437968</name>
</gene>
<evidence type="ECO:0000313" key="1">
    <source>
        <dbReference type="EMBL" id="SVD85114.1"/>
    </source>
</evidence>
<feature type="non-terminal residue" evidence="1">
    <location>
        <position position="1"/>
    </location>
</feature>
<accession>A0A382YPH4</accession>
<dbReference type="AlphaFoldDB" id="A0A382YPH4"/>
<name>A0A382YPH4_9ZZZZ</name>
<sequence>IFEKRKHFFQEKVFHLIEFFPDLVSPIRYSLLQLPSFRADRADC</sequence>
<organism evidence="1">
    <name type="scientific">marine metagenome</name>
    <dbReference type="NCBI Taxonomy" id="408172"/>
    <lineage>
        <taxon>unclassified sequences</taxon>
        <taxon>metagenomes</taxon>
        <taxon>ecological metagenomes</taxon>
    </lineage>
</organism>
<dbReference type="EMBL" id="UINC01177459">
    <property type="protein sequence ID" value="SVD85114.1"/>
    <property type="molecule type" value="Genomic_DNA"/>
</dbReference>
<reference evidence="1" key="1">
    <citation type="submission" date="2018-05" db="EMBL/GenBank/DDBJ databases">
        <authorList>
            <person name="Lanie J.A."/>
            <person name="Ng W.-L."/>
            <person name="Kazmierczak K.M."/>
            <person name="Andrzejewski T.M."/>
            <person name="Davidsen T.M."/>
            <person name="Wayne K.J."/>
            <person name="Tettelin H."/>
            <person name="Glass J.I."/>
            <person name="Rusch D."/>
            <person name="Podicherti R."/>
            <person name="Tsui H.-C.T."/>
            <person name="Winkler M.E."/>
        </authorList>
    </citation>
    <scope>NUCLEOTIDE SEQUENCE</scope>
</reference>
<protein>
    <submittedName>
        <fullName evidence="1">Uncharacterized protein</fullName>
    </submittedName>
</protein>